<feature type="domain" description="DUF6382" evidence="1">
    <location>
        <begin position="13"/>
        <end position="173"/>
    </location>
</feature>
<accession>A0ABN6YSH2</accession>
<evidence type="ECO:0000313" key="3">
    <source>
        <dbReference type="Proteomes" id="UP001305815"/>
    </source>
</evidence>
<evidence type="ECO:0000313" key="2">
    <source>
        <dbReference type="EMBL" id="BDZ75996.1"/>
    </source>
</evidence>
<dbReference type="RefSeq" id="WP_316266007.1">
    <property type="nucleotide sequence ID" value="NZ_AP027742.1"/>
</dbReference>
<dbReference type="Pfam" id="PF19909">
    <property type="entry name" value="DUF6382"/>
    <property type="match status" value="1"/>
</dbReference>
<protein>
    <recommendedName>
        <fullName evidence="1">DUF6382 domain-containing protein</fullName>
    </recommendedName>
</protein>
<gene>
    <name evidence="2" type="ORF">Lac1_01790</name>
</gene>
<keyword evidence="3" id="KW-1185">Reference proteome</keyword>
<reference evidence="3" key="1">
    <citation type="journal article" date="2023" name="Int. J. Syst. Evol. Microbiol.">
        <title>Claveliimonas bilis gen. nov., sp. nov., deoxycholic acid-producing bacteria isolated from human faeces, and reclassification of Sellimonas monacensis Zenner et al. 2021 as Claveliimonas monacensis comb. nov.</title>
        <authorList>
            <person name="Hisatomi A."/>
            <person name="Kastawa N.W.E.P.G."/>
            <person name="Song I."/>
            <person name="Ohkuma M."/>
            <person name="Fukiya S."/>
            <person name="Sakamoto M."/>
        </authorList>
    </citation>
    <scope>NUCLEOTIDE SEQUENCE [LARGE SCALE GENOMIC DNA]</scope>
    <source>
        <strain evidence="3">12BBH14</strain>
    </source>
</reference>
<name>A0ABN6YSH2_9FIRM</name>
<sequence>MLEKEYGIEKAEYRRGLEQTMLIFEGETAYIEDYQMKMLEENHIKGFLDVRGRGQDGTSLYEYDITGKRSIKSIYEERKITIREMKKFTKKVLALLREASRYLLDADRIVLDPEFIFYENGEYAFCYYPLGGWDVWKAFHKLTEHFVQWTDYQDDNSVKCAFLLHKETMRENYSLRKILKKLEEDEEEKKTAILQHTEQEPAEYSYDTKEHDWITSQEMGSSILRETDNMWNPVKNFLKRHKKPVWKAWDGIYIDEEEL</sequence>
<dbReference type="InterPro" id="IPR045962">
    <property type="entry name" value="DUF6382"/>
</dbReference>
<organism evidence="2 3">
    <name type="scientific">Claveliimonas bilis</name>
    <dbReference type="NCBI Taxonomy" id="3028070"/>
    <lineage>
        <taxon>Bacteria</taxon>
        <taxon>Bacillati</taxon>
        <taxon>Bacillota</taxon>
        <taxon>Clostridia</taxon>
        <taxon>Lachnospirales</taxon>
        <taxon>Lachnospiraceae</taxon>
        <taxon>Claveliimonas</taxon>
    </lineage>
</organism>
<dbReference type="EMBL" id="AP027742">
    <property type="protein sequence ID" value="BDZ75996.1"/>
    <property type="molecule type" value="Genomic_DNA"/>
</dbReference>
<proteinExistence type="predicted"/>
<dbReference type="Proteomes" id="UP001305815">
    <property type="component" value="Chromosome"/>
</dbReference>
<evidence type="ECO:0000259" key="1">
    <source>
        <dbReference type="Pfam" id="PF19909"/>
    </source>
</evidence>